<dbReference type="Pfam" id="PF00578">
    <property type="entry name" value="AhpC-TSA"/>
    <property type="match status" value="1"/>
</dbReference>
<name>A0A8G0KX66_9FLAO</name>
<evidence type="ECO:0000256" key="1">
    <source>
        <dbReference type="ARBA" id="ARBA00004196"/>
    </source>
</evidence>
<accession>A0A8G0KX66</accession>
<dbReference type="GO" id="GO:0017004">
    <property type="term" value="P:cytochrome complex assembly"/>
    <property type="evidence" value="ECO:0007669"/>
    <property type="project" value="UniProtKB-KW"/>
</dbReference>
<sequence>MKKQWKDQKKNEVKKAPNFTAKTPEGRTLSLKQVLGKVTLIDFWASWCGPCRQENPNVVALYKKWHPKGLNIISVSLDEDLTKWKEAIKKDQLTWYHVSNLMKWEDPIAKAYTIESIPSTVLVDERGNIIETNLFGKDLENEIQKILLK</sequence>
<dbReference type="Proteomes" id="UP000824721">
    <property type="component" value="Chromosome"/>
</dbReference>
<dbReference type="InterPro" id="IPR013766">
    <property type="entry name" value="Thioredoxin_domain"/>
</dbReference>
<dbReference type="EMBL" id="CP067378">
    <property type="protein sequence ID" value="QYS88865.1"/>
    <property type="molecule type" value="Genomic_DNA"/>
</dbReference>
<evidence type="ECO:0000256" key="5">
    <source>
        <dbReference type="SAM" id="MobiDB-lite"/>
    </source>
</evidence>
<dbReference type="PROSITE" id="PS51352">
    <property type="entry name" value="THIOREDOXIN_2"/>
    <property type="match status" value="1"/>
</dbReference>
<dbReference type="KEGG" id="fdv:JJC05_15770"/>
<dbReference type="InterPro" id="IPR017937">
    <property type="entry name" value="Thioredoxin_CS"/>
</dbReference>
<dbReference type="PROSITE" id="PS00194">
    <property type="entry name" value="THIOREDOXIN_1"/>
    <property type="match status" value="1"/>
</dbReference>
<keyword evidence="4" id="KW-0676">Redox-active center</keyword>
<dbReference type="Gene3D" id="3.40.30.10">
    <property type="entry name" value="Glutaredoxin"/>
    <property type="match status" value="1"/>
</dbReference>
<dbReference type="SUPFAM" id="SSF52833">
    <property type="entry name" value="Thioredoxin-like"/>
    <property type="match status" value="1"/>
</dbReference>
<feature type="domain" description="Thioredoxin" evidence="6">
    <location>
        <begin position="10"/>
        <end position="149"/>
    </location>
</feature>
<keyword evidence="2" id="KW-0201">Cytochrome c-type biogenesis</keyword>
<evidence type="ECO:0000256" key="3">
    <source>
        <dbReference type="ARBA" id="ARBA00023157"/>
    </source>
</evidence>
<evidence type="ECO:0000259" key="6">
    <source>
        <dbReference type="PROSITE" id="PS51352"/>
    </source>
</evidence>
<feature type="compositionally biased region" description="Basic and acidic residues" evidence="5">
    <location>
        <begin position="1"/>
        <end position="15"/>
    </location>
</feature>
<evidence type="ECO:0000256" key="2">
    <source>
        <dbReference type="ARBA" id="ARBA00022748"/>
    </source>
</evidence>
<reference evidence="7" key="1">
    <citation type="submission" date="2020-12" db="EMBL/GenBank/DDBJ databases">
        <title>Genome sequencing of genetic groups of Flavobacterium columnare.</title>
        <authorList>
            <person name="Waldbieser G.C."/>
            <person name="Griffin M.J."/>
            <person name="LaFrentz B.R."/>
        </authorList>
    </citation>
    <scope>NUCLEOTIDE SEQUENCE</scope>
    <source>
        <strain evidence="7">90-106</strain>
    </source>
</reference>
<evidence type="ECO:0000313" key="7">
    <source>
        <dbReference type="EMBL" id="QYS88865.1"/>
    </source>
</evidence>
<gene>
    <name evidence="7" type="ORF">JJC05_15770</name>
</gene>
<comment type="subcellular location">
    <subcellularLocation>
        <location evidence="1">Cell envelope</location>
    </subcellularLocation>
</comment>
<dbReference type="GO" id="GO:0030313">
    <property type="term" value="C:cell envelope"/>
    <property type="evidence" value="ECO:0007669"/>
    <property type="project" value="UniProtKB-SubCell"/>
</dbReference>
<organism evidence="7">
    <name type="scientific">Flavobacterium columnare</name>
    <dbReference type="NCBI Taxonomy" id="996"/>
    <lineage>
        <taxon>Bacteria</taxon>
        <taxon>Pseudomonadati</taxon>
        <taxon>Bacteroidota</taxon>
        <taxon>Flavobacteriia</taxon>
        <taxon>Flavobacteriales</taxon>
        <taxon>Flavobacteriaceae</taxon>
        <taxon>Flavobacterium</taxon>
    </lineage>
</organism>
<dbReference type="AlphaFoldDB" id="A0A8G0KX66"/>
<dbReference type="PANTHER" id="PTHR42852">
    <property type="entry name" value="THIOL:DISULFIDE INTERCHANGE PROTEIN DSBE"/>
    <property type="match status" value="1"/>
</dbReference>
<dbReference type="InterPro" id="IPR000866">
    <property type="entry name" value="AhpC/TSA"/>
</dbReference>
<dbReference type="CDD" id="cd02966">
    <property type="entry name" value="TlpA_like_family"/>
    <property type="match status" value="1"/>
</dbReference>
<dbReference type="PANTHER" id="PTHR42852:SF6">
    <property type="entry name" value="THIOL:DISULFIDE INTERCHANGE PROTEIN DSBE"/>
    <property type="match status" value="1"/>
</dbReference>
<keyword evidence="3" id="KW-1015">Disulfide bond</keyword>
<evidence type="ECO:0000256" key="4">
    <source>
        <dbReference type="ARBA" id="ARBA00023284"/>
    </source>
</evidence>
<dbReference type="InterPro" id="IPR036249">
    <property type="entry name" value="Thioredoxin-like_sf"/>
</dbReference>
<dbReference type="InterPro" id="IPR050553">
    <property type="entry name" value="Thioredoxin_ResA/DsbE_sf"/>
</dbReference>
<feature type="region of interest" description="Disordered" evidence="5">
    <location>
        <begin position="1"/>
        <end position="21"/>
    </location>
</feature>
<proteinExistence type="predicted"/>
<protein>
    <submittedName>
        <fullName evidence="7">TlpA family protein disulfide reductase</fullName>
    </submittedName>
</protein>